<name>A0A3B0ZYR6_9ZZZZ</name>
<dbReference type="PANTHER" id="PTHR30570">
    <property type="entry name" value="PERIPLASMIC PHOSPHATE BINDING COMPONENT OF PHOSPHATE ABC TRANSPORTER"/>
    <property type="match status" value="1"/>
</dbReference>
<dbReference type="AlphaFoldDB" id="A0A3B0ZYR6"/>
<keyword evidence="1" id="KW-0732">Signal</keyword>
<evidence type="ECO:0000256" key="1">
    <source>
        <dbReference type="ARBA" id="ARBA00022729"/>
    </source>
</evidence>
<sequence>MPSIIKTFPFAPVYILTLLFFPSLVYTASDTGDKPTKVIIGAGAHFAWVIFDELKEELEQATGKKLQLYGKNSSLGMGCNAGIKLAQQYSHSSPTFGFICCSISQHEREKKKIKIYPVADEPILILVNKNNPVKNLSAEQVRAIFRGDITNWKDVGGWDRPVVIITRLHCKKRPGHWKTILASADAFTKKRINVSSANEMVKMVTKFDTAIGHIGSTWVFSDRSHVKAIRINNVSASAENLKSKSYPFYRTLSAVTSMSPSEDILTTIKRVQHGKSFDAVAKKYNLLPLNAAATK</sequence>
<dbReference type="Pfam" id="PF12849">
    <property type="entry name" value="PBP_like_2"/>
    <property type="match status" value="1"/>
</dbReference>
<evidence type="ECO:0000313" key="3">
    <source>
        <dbReference type="EMBL" id="VAW92582.1"/>
    </source>
</evidence>
<dbReference type="SUPFAM" id="SSF53850">
    <property type="entry name" value="Periplasmic binding protein-like II"/>
    <property type="match status" value="1"/>
</dbReference>
<protein>
    <submittedName>
        <fullName evidence="3">Phosphate ABC transporter, periplasmic phosphate-binding protein PstS (TC 3.A.1.7.1)</fullName>
    </submittedName>
</protein>
<dbReference type="EMBL" id="UOFT01000027">
    <property type="protein sequence ID" value="VAW92582.1"/>
    <property type="molecule type" value="Genomic_DNA"/>
</dbReference>
<accession>A0A3B0ZYR6</accession>
<feature type="domain" description="PBP" evidence="2">
    <location>
        <begin position="107"/>
        <end position="257"/>
    </location>
</feature>
<proteinExistence type="predicted"/>
<evidence type="ECO:0000259" key="2">
    <source>
        <dbReference type="Pfam" id="PF12849"/>
    </source>
</evidence>
<organism evidence="3">
    <name type="scientific">hydrothermal vent metagenome</name>
    <dbReference type="NCBI Taxonomy" id="652676"/>
    <lineage>
        <taxon>unclassified sequences</taxon>
        <taxon>metagenomes</taxon>
        <taxon>ecological metagenomes</taxon>
    </lineage>
</organism>
<dbReference type="PANTHER" id="PTHR30570:SF1">
    <property type="entry name" value="PHOSPHATE-BINDING PROTEIN PSTS"/>
    <property type="match status" value="1"/>
</dbReference>
<gene>
    <name evidence="3" type="ORF">MNBD_GAMMA23-2425</name>
</gene>
<dbReference type="InterPro" id="IPR050811">
    <property type="entry name" value="Phosphate_ABC_transporter"/>
</dbReference>
<dbReference type="Gene3D" id="3.40.190.10">
    <property type="entry name" value="Periplasmic binding protein-like II"/>
    <property type="match status" value="1"/>
</dbReference>
<reference evidence="3" key="1">
    <citation type="submission" date="2018-06" db="EMBL/GenBank/DDBJ databases">
        <authorList>
            <person name="Zhirakovskaya E."/>
        </authorList>
    </citation>
    <scope>NUCLEOTIDE SEQUENCE</scope>
</reference>
<dbReference type="InterPro" id="IPR024370">
    <property type="entry name" value="PBP_domain"/>
</dbReference>